<evidence type="ECO:0000313" key="7">
    <source>
        <dbReference type="EMBL" id="KAF0902472.1"/>
    </source>
</evidence>
<dbReference type="PIRSF" id="PIRSF028729">
    <property type="entry name" value="E3_ubiquit_lig_SCF_Skp"/>
    <property type="match status" value="1"/>
</dbReference>
<keyword evidence="8" id="KW-1185">Reference proteome</keyword>
<dbReference type="InterPro" id="IPR011333">
    <property type="entry name" value="SKP1/BTB/POZ_sf"/>
</dbReference>
<comment type="similarity">
    <text evidence="2 4">Belongs to the SKP1 family.</text>
</comment>
<dbReference type="SMART" id="SM00512">
    <property type="entry name" value="Skp1"/>
    <property type="match status" value="1"/>
</dbReference>
<dbReference type="SUPFAM" id="SSF81382">
    <property type="entry name" value="Skp1 dimerisation domain-like"/>
    <property type="match status" value="1"/>
</dbReference>
<evidence type="ECO:0000256" key="1">
    <source>
        <dbReference type="ARBA" id="ARBA00004906"/>
    </source>
</evidence>
<comment type="caution">
    <text evidence="7">The sequence shown here is derived from an EMBL/GenBank/DDBJ whole genome shotgun (WGS) entry which is preliminary data.</text>
</comment>
<evidence type="ECO:0000313" key="8">
    <source>
        <dbReference type="Proteomes" id="UP000479710"/>
    </source>
</evidence>
<dbReference type="AlphaFoldDB" id="A0A6G1CQP7"/>
<protein>
    <recommendedName>
        <fullName evidence="4">SKP1-like protein</fullName>
    </recommendedName>
</protein>
<dbReference type="SUPFAM" id="SSF54695">
    <property type="entry name" value="POZ domain"/>
    <property type="match status" value="1"/>
</dbReference>
<dbReference type="GO" id="GO:0016567">
    <property type="term" value="P:protein ubiquitination"/>
    <property type="evidence" value="ECO:0007669"/>
    <property type="project" value="UniProtKB-UniRule"/>
</dbReference>
<organism evidence="7 8">
    <name type="scientific">Oryza meyeriana var. granulata</name>
    <dbReference type="NCBI Taxonomy" id="110450"/>
    <lineage>
        <taxon>Eukaryota</taxon>
        <taxon>Viridiplantae</taxon>
        <taxon>Streptophyta</taxon>
        <taxon>Embryophyta</taxon>
        <taxon>Tracheophyta</taxon>
        <taxon>Spermatophyta</taxon>
        <taxon>Magnoliopsida</taxon>
        <taxon>Liliopsida</taxon>
        <taxon>Poales</taxon>
        <taxon>Poaceae</taxon>
        <taxon>BOP clade</taxon>
        <taxon>Oryzoideae</taxon>
        <taxon>Oryzeae</taxon>
        <taxon>Oryzinae</taxon>
        <taxon>Oryza</taxon>
        <taxon>Oryza meyeriana</taxon>
    </lineage>
</organism>
<dbReference type="PANTHER" id="PTHR11165">
    <property type="entry name" value="SKP1"/>
    <property type="match status" value="1"/>
</dbReference>
<dbReference type="GO" id="GO:0006511">
    <property type="term" value="P:ubiquitin-dependent protein catabolic process"/>
    <property type="evidence" value="ECO:0007669"/>
    <property type="project" value="InterPro"/>
</dbReference>
<dbReference type="InterPro" id="IPR016073">
    <property type="entry name" value="Skp1_comp_POZ"/>
</dbReference>
<dbReference type="InterPro" id="IPR036296">
    <property type="entry name" value="SKP1-like_dim_sf"/>
</dbReference>
<evidence type="ECO:0000259" key="5">
    <source>
        <dbReference type="Pfam" id="PF01466"/>
    </source>
</evidence>
<comment type="subunit">
    <text evidence="4">Part of a SCF (SKP1-cullin-F-box) protein ligase complex.</text>
</comment>
<dbReference type="InterPro" id="IPR016072">
    <property type="entry name" value="Skp1_comp_dimer"/>
</dbReference>
<dbReference type="Pfam" id="PF01466">
    <property type="entry name" value="Skp1"/>
    <property type="match status" value="1"/>
</dbReference>
<dbReference type="Pfam" id="PF03931">
    <property type="entry name" value="Skp1_POZ"/>
    <property type="match status" value="1"/>
</dbReference>
<sequence length="173" mass="18967">MAAATDDAGDSNEMIRVVSSDGEHFEMPEAAANLSLVLRHMIEDDCADAAGIPLAVVAAKPLAKIVDYCTKHAAKSSGLTIEEAEELKRFDAEFIEVDTDMLYDLLVAADFMGVEGLSKLAVQRTADLIKGKTPEQNRETFGIVNDFTPEEEEEICKENEWAFQITKPPSRLC</sequence>
<dbReference type="InterPro" id="IPR016897">
    <property type="entry name" value="SKP1"/>
</dbReference>
<feature type="domain" description="SKP1 component dimerisation" evidence="5">
    <location>
        <begin position="116"/>
        <end position="162"/>
    </location>
</feature>
<dbReference type="InterPro" id="IPR001232">
    <property type="entry name" value="SKP1-like"/>
</dbReference>
<evidence type="ECO:0000256" key="3">
    <source>
        <dbReference type="ARBA" id="ARBA00022786"/>
    </source>
</evidence>
<dbReference type="Gene3D" id="3.30.710.10">
    <property type="entry name" value="Potassium Channel Kv1.1, Chain A"/>
    <property type="match status" value="1"/>
</dbReference>
<comment type="pathway">
    <text evidence="1 4">Protein modification; protein ubiquitination.</text>
</comment>
<dbReference type="OrthoDB" id="683036at2759"/>
<feature type="domain" description="SKP1 component POZ" evidence="6">
    <location>
        <begin position="14"/>
        <end position="73"/>
    </location>
</feature>
<dbReference type="UniPathway" id="UPA00143"/>
<evidence type="ECO:0000256" key="4">
    <source>
        <dbReference type="PIRNR" id="PIRNR028729"/>
    </source>
</evidence>
<gene>
    <name evidence="7" type="ORF">E2562_016295</name>
</gene>
<dbReference type="EMBL" id="SPHZ02000008">
    <property type="protein sequence ID" value="KAF0902472.1"/>
    <property type="molecule type" value="Genomic_DNA"/>
</dbReference>
<reference evidence="7 8" key="1">
    <citation type="submission" date="2019-11" db="EMBL/GenBank/DDBJ databases">
        <title>Whole genome sequence of Oryza granulata.</title>
        <authorList>
            <person name="Li W."/>
        </authorList>
    </citation>
    <scope>NUCLEOTIDE SEQUENCE [LARGE SCALE GENOMIC DNA]</scope>
    <source>
        <strain evidence="8">cv. Menghai</strain>
        <tissue evidence="7">Leaf</tissue>
    </source>
</reference>
<accession>A0A6G1CQP7</accession>
<dbReference type="Proteomes" id="UP000479710">
    <property type="component" value="Unassembled WGS sequence"/>
</dbReference>
<keyword evidence="3 4" id="KW-0833">Ubl conjugation pathway</keyword>
<comment type="function">
    <text evidence="4">Involved in ubiquitination and subsequent proteasomal degradation of target proteins. Together with CUL1, RBX1 and a F-box protein, it forms a SCF E3 ubiquitin ligase complex. The functional specificity of this complex depends on the type of F-box protein. In the SCF complex, it serves as an adapter that links the F-box protein to CUL1.</text>
</comment>
<dbReference type="GO" id="GO:0009867">
    <property type="term" value="P:jasmonic acid mediated signaling pathway"/>
    <property type="evidence" value="ECO:0007669"/>
    <property type="project" value="UniProtKB-ARBA"/>
</dbReference>
<evidence type="ECO:0000259" key="6">
    <source>
        <dbReference type="Pfam" id="PF03931"/>
    </source>
</evidence>
<evidence type="ECO:0000256" key="2">
    <source>
        <dbReference type="ARBA" id="ARBA00009993"/>
    </source>
</evidence>
<proteinExistence type="inferred from homology"/>
<name>A0A6G1CQP7_9ORYZ</name>